<organism evidence="2 3">
    <name type="scientific">Paraburkholderia dipogonis</name>
    <dbReference type="NCBI Taxonomy" id="1211383"/>
    <lineage>
        <taxon>Bacteria</taxon>
        <taxon>Pseudomonadati</taxon>
        <taxon>Pseudomonadota</taxon>
        <taxon>Betaproteobacteria</taxon>
        <taxon>Burkholderiales</taxon>
        <taxon>Burkholderiaceae</taxon>
        <taxon>Paraburkholderia</taxon>
    </lineage>
</organism>
<dbReference type="InterPro" id="IPR023210">
    <property type="entry name" value="NADP_OxRdtase_dom"/>
</dbReference>
<feature type="domain" description="NADP-dependent oxidoreductase" evidence="1">
    <location>
        <begin position="19"/>
        <end position="333"/>
    </location>
</feature>
<gene>
    <name evidence="2" type="ORF">E2553_44915</name>
</gene>
<dbReference type="GO" id="GO:0005829">
    <property type="term" value="C:cytosol"/>
    <property type="evidence" value="ECO:0007669"/>
    <property type="project" value="TreeGrafter"/>
</dbReference>
<proteinExistence type="predicted"/>
<dbReference type="PANTHER" id="PTHR42686">
    <property type="entry name" value="GH17980P-RELATED"/>
    <property type="match status" value="1"/>
</dbReference>
<evidence type="ECO:0000313" key="3">
    <source>
        <dbReference type="Proteomes" id="UP000297385"/>
    </source>
</evidence>
<dbReference type="InterPro" id="IPR020471">
    <property type="entry name" value="AKR"/>
</dbReference>
<reference evidence="2 3" key="1">
    <citation type="submission" date="2019-03" db="EMBL/GenBank/DDBJ databases">
        <title>Complete Genome Sequence of Paraburkholderia dipogonis ICMP 19430T, a Nitrogen-fixing Symbiont of the South African Invasive Legume Dipogon lignosus in New Zealand.</title>
        <authorList>
            <person name="De Meyer S.E."/>
        </authorList>
    </citation>
    <scope>NUCLEOTIDE SEQUENCE [LARGE SCALE GENOMIC DNA]</scope>
    <source>
        <strain evidence="2 3">ICMP 19430</strain>
    </source>
</reference>
<dbReference type="SUPFAM" id="SSF51430">
    <property type="entry name" value="NAD(P)-linked oxidoreductase"/>
    <property type="match status" value="1"/>
</dbReference>
<dbReference type="Gene3D" id="3.20.20.100">
    <property type="entry name" value="NADP-dependent oxidoreductase domain"/>
    <property type="match status" value="1"/>
</dbReference>
<comment type="caution">
    <text evidence="2">The sequence shown here is derived from an EMBL/GenBank/DDBJ whole genome shotgun (WGS) entry which is preliminary data.</text>
</comment>
<evidence type="ECO:0000313" key="2">
    <source>
        <dbReference type="EMBL" id="TFE36791.1"/>
    </source>
</evidence>
<dbReference type="RefSeq" id="WP_134466715.1">
    <property type="nucleotide sequence ID" value="NZ_SNVI01000008.1"/>
</dbReference>
<dbReference type="InterPro" id="IPR036812">
    <property type="entry name" value="NAD(P)_OxRdtase_dom_sf"/>
</dbReference>
<dbReference type="Pfam" id="PF00248">
    <property type="entry name" value="Aldo_ket_red"/>
    <property type="match status" value="1"/>
</dbReference>
<accession>A0A4Y8MH86</accession>
<dbReference type="GO" id="GO:0016491">
    <property type="term" value="F:oxidoreductase activity"/>
    <property type="evidence" value="ECO:0007669"/>
    <property type="project" value="InterPro"/>
</dbReference>
<dbReference type="PANTHER" id="PTHR42686:SF1">
    <property type="entry name" value="GH17980P-RELATED"/>
    <property type="match status" value="1"/>
</dbReference>
<dbReference type="EMBL" id="SNVI01000008">
    <property type="protein sequence ID" value="TFE36791.1"/>
    <property type="molecule type" value="Genomic_DNA"/>
</dbReference>
<dbReference type="Proteomes" id="UP000297385">
    <property type="component" value="Unassembled WGS sequence"/>
</dbReference>
<protein>
    <submittedName>
        <fullName evidence="2">Aldo/keto reductase</fullName>
    </submittedName>
</protein>
<dbReference type="AlphaFoldDB" id="A0A4Y8MH86"/>
<sequence length="341" mass="37572">MHVLEQRKLGRTEATVTSLGLGTSPLGGCGVPVSFEQFEEVITAAYRGGVRYFDTAPLYGLGKSEHTLGHILRTHKLRGDVTLSTKVGRVLKPASRAKRAESRYAINWVDPLPFVDEYDYSYSGVMRAFEDSQQRLGVDHIDILLVHDIGRVWFGEKYDIYLGQLRDGGFRALAELRSCGAVKAIGLGVNETESVLKVSDEFKLDCSMVAGRYSLLNHEPAKEFFPECERRGISIIAAGVFNSGILAEGSAGNPATRTYDCQAAPDEVLDRVRKLESVCERYRVTLPAAALQFVYRHPAVTSVVIGALSGNQVETNIASLTARIPEEFWTELQTEKLIPAD</sequence>
<evidence type="ECO:0000259" key="1">
    <source>
        <dbReference type="Pfam" id="PF00248"/>
    </source>
</evidence>
<name>A0A4Y8MH86_9BURK</name>